<comment type="caution">
    <text evidence="6">The sequence shown here is derived from an EMBL/GenBank/DDBJ whole genome shotgun (WGS) entry which is preliminary data.</text>
</comment>
<keyword evidence="2" id="KW-0805">Transcription regulation</keyword>
<dbReference type="InterPro" id="IPR000847">
    <property type="entry name" value="LysR_HTH_N"/>
</dbReference>
<evidence type="ECO:0000313" key="7">
    <source>
        <dbReference type="Proteomes" id="UP001274321"/>
    </source>
</evidence>
<feature type="domain" description="HTH lysR-type" evidence="5">
    <location>
        <begin position="7"/>
        <end position="64"/>
    </location>
</feature>
<reference evidence="6 7" key="1">
    <citation type="submission" date="2023-11" db="EMBL/GenBank/DDBJ databases">
        <authorList>
            <person name="Bao R."/>
        </authorList>
    </citation>
    <scope>NUCLEOTIDE SEQUENCE [LARGE SCALE GENOMIC DNA]</scope>
    <source>
        <strain evidence="6 7">PJ23</strain>
    </source>
</reference>
<dbReference type="EMBL" id="JAXAFJ010000001">
    <property type="protein sequence ID" value="MDX6804862.1"/>
    <property type="molecule type" value="Genomic_DNA"/>
</dbReference>
<dbReference type="PANTHER" id="PTHR30126">
    <property type="entry name" value="HTH-TYPE TRANSCRIPTIONAL REGULATOR"/>
    <property type="match status" value="1"/>
</dbReference>
<name>A0ABU4RJ43_9HYPH</name>
<dbReference type="InterPro" id="IPR036390">
    <property type="entry name" value="WH_DNA-bd_sf"/>
</dbReference>
<evidence type="ECO:0000313" key="6">
    <source>
        <dbReference type="EMBL" id="MDX6804862.1"/>
    </source>
</evidence>
<protein>
    <submittedName>
        <fullName evidence="6">LysR family transcriptional regulator</fullName>
    </submittedName>
</protein>
<proteinExistence type="inferred from homology"/>
<dbReference type="PROSITE" id="PS50931">
    <property type="entry name" value="HTH_LYSR"/>
    <property type="match status" value="1"/>
</dbReference>
<dbReference type="CDD" id="cd05466">
    <property type="entry name" value="PBP2_LTTR_substrate"/>
    <property type="match status" value="1"/>
</dbReference>
<organism evidence="6 7">
    <name type="scientific">Terrihabitans rhizophilus</name>
    <dbReference type="NCBI Taxonomy" id="3092662"/>
    <lineage>
        <taxon>Bacteria</taxon>
        <taxon>Pseudomonadati</taxon>
        <taxon>Pseudomonadota</taxon>
        <taxon>Alphaproteobacteria</taxon>
        <taxon>Hyphomicrobiales</taxon>
        <taxon>Terrihabitans</taxon>
    </lineage>
</organism>
<dbReference type="InterPro" id="IPR036388">
    <property type="entry name" value="WH-like_DNA-bd_sf"/>
</dbReference>
<keyword evidence="4" id="KW-0804">Transcription</keyword>
<keyword evidence="3" id="KW-0238">DNA-binding</keyword>
<dbReference type="Pfam" id="PF00126">
    <property type="entry name" value="HTH_1"/>
    <property type="match status" value="1"/>
</dbReference>
<dbReference type="SUPFAM" id="SSF53850">
    <property type="entry name" value="Periplasmic binding protein-like II"/>
    <property type="match status" value="1"/>
</dbReference>
<evidence type="ECO:0000256" key="2">
    <source>
        <dbReference type="ARBA" id="ARBA00023015"/>
    </source>
</evidence>
<evidence type="ECO:0000259" key="5">
    <source>
        <dbReference type="PROSITE" id="PS50931"/>
    </source>
</evidence>
<dbReference type="Proteomes" id="UP001274321">
    <property type="component" value="Unassembled WGS sequence"/>
</dbReference>
<dbReference type="RefSeq" id="WP_319842977.1">
    <property type="nucleotide sequence ID" value="NZ_JAXAFJ010000001.1"/>
</dbReference>
<dbReference type="SUPFAM" id="SSF46785">
    <property type="entry name" value="Winged helix' DNA-binding domain"/>
    <property type="match status" value="1"/>
</dbReference>
<dbReference type="InterPro" id="IPR005119">
    <property type="entry name" value="LysR_subst-bd"/>
</dbReference>
<comment type="similarity">
    <text evidence="1">Belongs to the LysR transcriptional regulatory family.</text>
</comment>
<dbReference type="Gene3D" id="3.40.190.290">
    <property type="match status" value="1"/>
</dbReference>
<accession>A0ABU4RJ43</accession>
<keyword evidence="7" id="KW-1185">Reference proteome</keyword>
<evidence type="ECO:0000256" key="3">
    <source>
        <dbReference type="ARBA" id="ARBA00023125"/>
    </source>
</evidence>
<evidence type="ECO:0000256" key="4">
    <source>
        <dbReference type="ARBA" id="ARBA00023163"/>
    </source>
</evidence>
<dbReference type="Gene3D" id="1.10.10.10">
    <property type="entry name" value="Winged helix-like DNA-binding domain superfamily/Winged helix DNA-binding domain"/>
    <property type="match status" value="1"/>
</dbReference>
<dbReference type="Pfam" id="PF03466">
    <property type="entry name" value="LysR_substrate"/>
    <property type="match status" value="1"/>
</dbReference>
<gene>
    <name evidence="6" type="ORF">SCD90_02185</name>
</gene>
<sequence length="303" mass="33796">MRRLDNIDLRLLRIFVALADAGGFNDAQIQLNLSQSALSTHLAALERKLGGTLCERGRRGFRLTEFGQATYTAARQLFADIEAFDARLGRGKERLTGRLRIAIVDGVVSSPDLSLHGALGRYRRQAPDVFLDLTLATPQDLERLVSDGARDIGIGPMSQKAPGLTYVPFVREPHTLYCGSGHPLFSQRDEEIDRDAVEQAAFSVRGYLHFDDIYRANHPRPSATVMHMEAQVMMILSGTLIGFLPRHIGDEWAQRGLMRAVRPDIYSFTSQHFITYRTSDSARPVVQELVQHLRKPGETSPAS</sequence>
<dbReference type="PANTHER" id="PTHR30126:SF98">
    <property type="entry name" value="HTH-TYPE TRANSCRIPTIONAL ACTIVATOR BAUR"/>
    <property type="match status" value="1"/>
</dbReference>
<evidence type="ECO:0000256" key="1">
    <source>
        <dbReference type="ARBA" id="ARBA00009437"/>
    </source>
</evidence>